<accession>N1Q7F7</accession>
<dbReference type="RefSeq" id="XP_007920947.1">
    <property type="nucleotide sequence ID" value="XM_007922756.1"/>
</dbReference>
<name>N1Q7F7_PSEFD</name>
<dbReference type="VEuPathDB" id="FungiDB:MYCFIDRAFT_205715"/>
<organism evidence="1 2">
    <name type="scientific">Pseudocercospora fijiensis (strain CIRAD86)</name>
    <name type="common">Black leaf streak disease fungus</name>
    <name type="synonym">Mycosphaerella fijiensis</name>
    <dbReference type="NCBI Taxonomy" id="383855"/>
    <lineage>
        <taxon>Eukaryota</taxon>
        <taxon>Fungi</taxon>
        <taxon>Dikarya</taxon>
        <taxon>Ascomycota</taxon>
        <taxon>Pezizomycotina</taxon>
        <taxon>Dothideomycetes</taxon>
        <taxon>Dothideomycetidae</taxon>
        <taxon>Mycosphaerellales</taxon>
        <taxon>Mycosphaerellaceae</taxon>
        <taxon>Pseudocercospora</taxon>
    </lineage>
</organism>
<dbReference type="KEGG" id="pfj:MYCFIDRAFT_205715"/>
<dbReference type="EMBL" id="KB446555">
    <property type="protein sequence ID" value="EME87551.1"/>
    <property type="molecule type" value="Genomic_DNA"/>
</dbReference>
<gene>
    <name evidence="1" type="ORF">MYCFIDRAFT_205715</name>
</gene>
<protein>
    <submittedName>
        <fullName evidence="1">Uncharacterized protein</fullName>
    </submittedName>
</protein>
<reference evidence="1 2" key="1">
    <citation type="journal article" date="2012" name="PLoS Pathog.">
        <title>Diverse lifestyles and strategies of plant pathogenesis encoded in the genomes of eighteen Dothideomycetes fungi.</title>
        <authorList>
            <person name="Ohm R.A."/>
            <person name="Feau N."/>
            <person name="Henrissat B."/>
            <person name="Schoch C.L."/>
            <person name="Horwitz B.A."/>
            <person name="Barry K.W."/>
            <person name="Condon B.J."/>
            <person name="Copeland A.C."/>
            <person name="Dhillon B."/>
            <person name="Glaser F."/>
            <person name="Hesse C.N."/>
            <person name="Kosti I."/>
            <person name="LaButti K."/>
            <person name="Lindquist E.A."/>
            <person name="Lucas S."/>
            <person name="Salamov A.A."/>
            <person name="Bradshaw R.E."/>
            <person name="Ciuffetti L."/>
            <person name="Hamelin R.C."/>
            <person name="Kema G.H.J."/>
            <person name="Lawrence C."/>
            <person name="Scott J.A."/>
            <person name="Spatafora J.W."/>
            <person name="Turgeon B.G."/>
            <person name="de Wit P.J.G.M."/>
            <person name="Zhong S."/>
            <person name="Goodwin S.B."/>
            <person name="Grigoriev I.V."/>
        </authorList>
    </citation>
    <scope>NUCLEOTIDE SEQUENCE [LARGE SCALE GENOMIC DNA]</scope>
    <source>
        <strain evidence="1 2">CIRAD86</strain>
    </source>
</reference>
<evidence type="ECO:0000313" key="2">
    <source>
        <dbReference type="Proteomes" id="UP000016932"/>
    </source>
</evidence>
<dbReference type="AlphaFoldDB" id="N1Q7F7"/>
<evidence type="ECO:0000313" key="1">
    <source>
        <dbReference type="EMBL" id="EME87551.1"/>
    </source>
</evidence>
<dbReference type="HOGENOM" id="CLU_1845972_0_0_1"/>
<dbReference type="GeneID" id="19336422"/>
<sequence>MGLLGCLELYDRFAKKCSGARPVRAGRNVNRRAPQYREPGKLEAFNHPKLAGQLLSAAVGARKVMHERKSVDGGSGQASNTFINLARPGVWQTELGRHDTLTLIIHRPAAKPQHVHRCLTPALALHKASCLANNKGRPE</sequence>
<keyword evidence="2" id="KW-1185">Reference proteome</keyword>
<dbReference type="Proteomes" id="UP000016932">
    <property type="component" value="Unassembled WGS sequence"/>
</dbReference>
<proteinExistence type="predicted"/>